<dbReference type="AlphaFoldDB" id="A0A9W4XYP6"/>
<reference evidence="2" key="1">
    <citation type="submission" date="2023-01" db="EMBL/GenBank/DDBJ databases">
        <authorList>
            <person name="Van Ghelder C."/>
            <person name="Rancurel C."/>
        </authorList>
    </citation>
    <scope>NUCLEOTIDE SEQUENCE</scope>
    <source>
        <strain evidence="2">CNCM I-4278</strain>
    </source>
</reference>
<name>A0A9W4XYP6_9PLEO</name>
<gene>
    <name evidence="2" type="ORF">PDIGIT_LOCUS13272</name>
</gene>
<feature type="transmembrane region" description="Helical" evidence="1">
    <location>
        <begin position="127"/>
        <end position="149"/>
    </location>
</feature>
<dbReference type="Proteomes" id="UP001152607">
    <property type="component" value="Unassembled WGS sequence"/>
</dbReference>
<keyword evidence="1" id="KW-0812">Transmembrane</keyword>
<accession>A0A9W4XYP6</accession>
<organism evidence="2 3">
    <name type="scientific">Periconia digitata</name>
    <dbReference type="NCBI Taxonomy" id="1303443"/>
    <lineage>
        <taxon>Eukaryota</taxon>
        <taxon>Fungi</taxon>
        <taxon>Dikarya</taxon>
        <taxon>Ascomycota</taxon>
        <taxon>Pezizomycotina</taxon>
        <taxon>Dothideomycetes</taxon>
        <taxon>Pleosporomycetidae</taxon>
        <taxon>Pleosporales</taxon>
        <taxon>Massarineae</taxon>
        <taxon>Periconiaceae</taxon>
        <taxon>Periconia</taxon>
    </lineage>
</organism>
<proteinExistence type="predicted"/>
<comment type="caution">
    <text evidence="2">The sequence shown here is derived from an EMBL/GenBank/DDBJ whole genome shotgun (WGS) entry which is preliminary data.</text>
</comment>
<keyword evidence="3" id="KW-1185">Reference proteome</keyword>
<evidence type="ECO:0000313" key="2">
    <source>
        <dbReference type="EMBL" id="CAI6340102.1"/>
    </source>
</evidence>
<evidence type="ECO:0000313" key="3">
    <source>
        <dbReference type="Proteomes" id="UP001152607"/>
    </source>
</evidence>
<keyword evidence="1" id="KW-1133">Transmembrane helix</keyword>
<dbReference type="EMBL" id="CAOQHR010000010">
    <property type="protein sequence ID" value="CAI6340102.1"/>
    <property type="molecule type" value="Genomic_DNA"/>
</dbReference>
<evidence type="ECO:0000256" key="1">
    <source>
        <dbReference type="SAM" id="Phobius"/>
    </source>
</evidence>
<sequence length="188" mass="21170">MIPALLTNTSMPPSFTSSQLQTSSAAALTAFRLERSRRRVRAWTEGTESLRREREVESVEVERPARMRSFGSCGARARAVVSPRPLGDTPVIRKVLCWICWENAEVTVSEVVEASKGEVVAVAIVRLSLVALLWFFSLSCVVCLSFFFFDLMNRPTFVCAFNWYAIVESLAREGFVLFTWQDASESEE</sequence>
<keyword evidence="1" id="KW-0472">Membrane</keyword>
<protein>
    <submittedName>
        <fullName evidence="2">Uncharacterized protein</fullName>
    </submittedName>
</protein>